<proteinExistence type="predicted"/>
<name>A0A4S4L240_9AGAM</name>
<evidence type="ECO:0000313" key="2">
    <source>
        <dbReference type="Proteomes" id="UP000310158"/>
    </source>
</evidence>
<keyword evidence="2" id="KW-1185">Reference proteome</keyword>
<dbReference type="EMBL" id="SGPL01001331">
    <property type="protein sequence ID" value="THH03530.1"/>
    <property type="molecule type" value="Genomic_DNA"/>
</dbReference>
<reference evidence="1 2" key="1">
    <citation type="submission" date="2019-02" db="EMBL/GenBank/DDBJ databases">
        <title>Genome sequencing of the rare red list fungi Bondarzewia mesenterica.</title>
        <authorList>
            <person name="Buettner E."/>
            <person name="Kellner H."/>
        </authorList>
    </citation>
    <scope>NUCLEOTIDE SEQUENCE [LARGE SCALE GENOMIC DNA]</scope>
    <source>
        <strain evidence="1 2">DSM 108281</strain>
    </source>
</reference>
<dbReference type="Proteomes" id="UP000310158">
    <property type="component" value="Unassembled WGS sequence"/>
</dbReference>
<protein>
    <submittedName>
        <fullName evidence="1">Uncharacterized protein</fullName>
    </submittedName>
</protein>
<dbReference type="OrthoDB" id="4499271at2759"/>
<dbReference type="AlphaFoldDB" id="A0A4S4L240"/>
<evidence type="ECO:0000313" key="1">
    <source>
        <dbReference type="EMBL" id="THH03530.1"/>
    </source>
</evidence>
<organism evidence="1 2">
    <name type="scientific">Bondarzewia mesenterica</name>
    <dbReference type="NCBI Taxonomy" id="1095465"/>
    <lineage>
        <taxon>Eukaryota</taxon>
        <taxon>Fungi</taxon>
        <taxon>Dikarya</taxon>
        <taxon>Basidiomycota</taxon>
        <taxon>Agaricomycotina</taxon>
        <taxon>Agaricomycetes</taxon>
        <taxon>Russulales</taxon>
        <taxon>Bondarzewiaceae</taxon>
        <taxon>Bondarzewia</taxon>
    </lineage>
</organism>
<sequence>MFDPFAVQPVKSSPGDESIYLSDIEHPFPVCFSAAVSKVLDDDGIPNFLWGDLLNWWRGNPHVPSMCGFVVPGEYLDKAIAAITRAGLPECTCTCPLHVADPASGISLPVHFLVPQPIWSTFLFLCTNETLLNLIPLTPAHPNPASLQYDRLRVSLQDHFYLPRVDEDIESNLAEGTYVVNVLTAASLFKALLLLDVFSPPDRVGIGYMYAGVIHTMTCDATALGLCDFGSRSLQRLFEKVFVQGDSTVREAIWTEVRMEWTAQILSNGQSM</sequence>
<comment type="caution">
    <text evidence="1">The sequence shown here is derived from an EMBL/GenBank/DDBJ whole genome shotgun (WGS) entry which is preliminary data.</text>
</comment>
<gene>
    <name evidence="1" type="ORF">EW146_g10424</name>
</gene>
<accession>A0A4S4L240</accession>